<reference evidence="1" key="1">
    <citation type="submission" date="2020-03" db="EMBL/GenBank/DDBJ databases">
        <title>A transcriptome and proteome of the tick Rhipicephalus microplus shaped by the genetic composition of its hosts and developmental stage.</title>
        <authorList>
            <person name="Garcia G.R."/>
            <person name="Ribeiro J.M.C."/>
            <person name="Maruyama S.R."/>
            <person name="Gardinasse L.G."/>
            <person name="Nelson K."/>
            <person name="Ferreira B.R."/>
            <person name="Andrade T.G."/>
            <person name="Santos I.K.F.M."/>
        </authorList>
    </citation>
    <scope>NUCLEOTIDE SEQUENCE</scope>
    <source>
        <strain evidence="1">NSGR</strain>
        <tissue evidence="1">Salivary glands</tissue>
    </source>
</reference>
<organism evidence="1">
    <name type="scientific">Rhipicephalus microplus</name>
    <name type="common">Cattle tick</name>
    <name type="synonym">Boophilus microplus</name>
    <dbReference type="NCBI Taxonomy" id="6941"/>
    <lineage>
        <taxon>Eukaryota</taxon>
        <taxon>Metazoa</taxon>
        <taxon>Ecdysozoa</taxon>
        <taxon>Arthropoda</taxon>
        <taxon>Chelicerata</taxon>
        <taxon>Arachnida</taxon>
        <taxon>Acari</taxon>
        <taxon>Parasitiformes</taxon>
        <taxon>Ixodida</taxon>
        <taxon>Ixodoidea</taxon>
        <taxon>Ixodidae</taxon>
        <taxon>Rhipicephalinae</taxon>
        <taxon>Rhipicephalus</taxon>
        <taxon>Boophilus</taxon>
    </lineage>
</organism>
<dbReference type="AlphaFoldDB" id="A0A6G5AI10"/>
<proteinExistence type="predicted"/>
<name>A0A6G5AI10_RHIMP</name>
<accession>A0A6G5AI10</accession>
<protein>
    <submittedName>
        <fullName evidence="1">Uncharacterized protein</fullName>
    </submittedName>
</protein>
<dbReference type="EMBL" id="GIKN01007394">
    <property type="protein sequence ID" value="NIE49667.1"/>
    <property type="molecule type" value="Transcribed_RNA"/>
</dbReference>
<sequence>MILVVVVIIYKRHHFICASRANVSYLKRVPKQKVFSNNFFLLMKDQALKSKKFTGDHESTPKKHLQCVFKITFNFNCTLTSQHCKSFLSHARARYRVSTAIPLHGSIGDTQAAILNVFGDVRVAMFNVSVPNFITNSYTRV</sequence>
<evidence type="ECO:0000313" key="1">
    <source>
        <dbReference type="EMBL" id="NIE49667.1"/>
    </source>
</evidence>